<dbReference type="PANTHER" id="PTHR43377:SF1">
    <property type="entry name" value="BILIVERDIN REDUCTASE A"/>
    <property type="match status" value="1"/>
</dbReference>
<evidence type="ECO:0000313" key="3">
    <source>
        <dbReference type="EMBL" id="QDT05937.1"/>
    </source>
</evidence>
<dbReference type="PANTHER" id="PTHR43377">
    <property type="entry name" value="BILIVERDIN REDUCTASE A"/>
    <property type="match status" value="1"/>
</dbReference>
<dbReference type="RefSeq" id="WP_145172301.1">
    <property type="nucleotide sequence ID" value="NZ_CP036525.1"/>
</dbReference>
<protein>
    <submittedName>
        <fullName evidence="3">Dehydrogenase</fullName>
        <ecNumber evidence="3">1.1.1.312</ecNumber>
    </submittedName>
</protein>
<organism evidence="3 4">
    <name type="scientific">Rubripirellula lacrimiformis</name>
    <dbReference type="NCBI Taxonomy" id="1930273"/>
    <lineage>
        <taxon>Bacteria</taxon>
        <taxon>Pseudomonadati</taxon>
        <taxon>Planctomycetota</taxon>
        <taxon>Planctomycetia</taxon>
        <taxon>Pirellulales</taxon>
        <taxon>Pirellulaceae</taxon>
        <taxon>Rubripirellula</taxon>
    </lineage>
</organism>
<dbReference type="InterPro" id="IPR055170">
    <property type="entry name" value="GFO_IDH_MocA-like_dom"/>
</dbReference>
<dbReference type="AlphaFoldDB" id="A0A517NFP6"/>
<evidence type="ECO:0000313" key="4">
    <source>
        <dbReference type="Proteomes" id="UP000318538"/>
    </source>
</evidence>
<dbReference type="EC" id="1.1.1.312" evidence="3"/>
<dbReference type="OrthoDB" id="9815825at2"/>
<keyword evidence="4" id="KW-1185">Reference proteome</keyword>
<reference evidence="3 4" key="1">
    <citation type="submission" date="2019-02" db="EMBL/GenBank/DDBJ databases">
        <title>Deep-cultivation of Planctomycetes and their phenomic and genomic characterization uncovers novel biology.</title>
        <authorList>
            <person name="Wiegand S."/>
            <person name="Jogler M."/>
            <person name="Boedeker C."/>
            <person name="Pinto D."/>
            <person name="Vollmers J."/>
            <person name="Rivas-Marin E."/>
            <person name="Kohn T."/>
            <person name="Peeters S.H."/>
            <person name="Heuer A."/>
            <person name="Rast P."/>
            <person name="Oberbeckmann S."/>
            <person name="Bunk B."/>
            <person name="Jeske O."/>
            <person name="Meyerdierks A."/>
            <person name="Storesund J.E."/>
            <person name="Kallscheuer N."/>
            <person name="Luecker S."/>
            <person name="Lage O.M."/>
            <person name="Pohl T."/>
            <person name="Merkel B.J."/>
            <person name="Hornburger P."/>
            <person name="Mueller R.-W."/>
            <person name="Bruemmer F."/>
            <person name="Labrenz M."/>
            <person name="Spormann A.M."/>
            <person name="Op den Camp H."/>
            <person name="Overmann J."/>
            <person name="Amann R."/>
            <person name="Jetten M.S.M."/>
            <person name="Mascher T."/>
            <person name="Medema M.H."/>
            <person name="Devos D.P."/>
            <person name="Kaster A.-K."/>
            <person name="Ovreas L."/>
            <person name="Rohde M."/>
            <person name="Galperin M.Y."/>
            <person name="Jogler C."/>
        </authorList>
    </citation>
    <scope>NUCLEOTIDE SEQUENCE [LARGE SCALE GENOMIC DNA]</scope>
    <source>
        <strain evidence="3 4">K22_7</strain>
    </source>
</reference>
<gene>
    <name evidence="3" type="ORF">K227x_43430</name>
</gene>
<evidence type="ECO:0000259" key="1">
    <source>
        <dbReference type="Pfam" id="PF01408"/>
    </source>
</evidence>
<dbReference type="GO" id="GO:0000166">
    <property type="term" value="F:nucleotide binding"/>
    <property type="evidence" value="ECO:0007669"/>
    <property type="project" value="InterPro"/>
</dbReference>
<accession>A0A517NFP6</accession>
<evidence type="ECO:0000259" key="2">
    <source>
        <dbReference type="Pfam" id="PF22725"/>
    </source>
</evidence>
<feature type="domain" description="GFO/IDH/MocA-like oxidoreductase" evidence="2">
    <location>
        <begin position="156"/>
        <end position="231"/>
    </location>
</feature>
<dbReference type="InterPro" id="IPR036291">
    <property type="entry name" value="NAD(P)-bd_dom_sf"/>
</dbReference>
<dbReference type="Gene3D" id="3.30.360.10">
    <property type="entry name" value="Dihydrodipicolinate Reductase, domain 2"/>
    <property type="match status" value="1"/>
</dbReference>
<dbReference type="EMBL" id="CP036525">
    <property type="protein sequence ID" value="QDT05937.1"/>
    <property type="molecule type" value="Genomic_DNA"/>
</dbReference>
<name>A0A517NFP6_9BACT</name>
<dbReference type="InterPro" id="IPR000683">
    <property type="entry name" value="Gfo/Idh/MocA-like_OxRdtase_N"/>
</dbReference>
<keyword evidence="3" id="KW-0560">Oxidoreductase</keyword>
<feature type="domain" description="Gfo/Idh/MocA-like oxidoreductase N-terminal" evidence="1">
    <location>
        <begin position="5"/>
        <end position="120"/>
    </location>
</feature>
<dbReference type="SUPFAM" id="SSF55347">
    <property type="entry name" value="Glyceraldehyde-3-phosphate dehydrogenase-like, C-terminal domain"/>
    <property type="match status" value="1"/>
</dbReference>
<dbReference type="Pfam" id="PF01408">
    <property type="entry name" value="GFO_IDH_MocA"/>
    <property type="match status" value="1"/>
</dbReference>
<dbReference type="KEGG" id="rlc:K227x_43430"/>
<dbReference type="GO" id="GO:0050606">
    <property type="term" value="F:4-carboxy-2-hydroxymuconate semialdehyde hemiacetal dehydrogenase activity"/>
    <property type="evidence" value="ECO:0007669"/>
    <property type="project" value="UniProtKB-EC"/>
</dbReference>
<dbReference type="Gene3D" id="3.40.50.720">
    <property type="entry name" value="NAD(P)-binding Rossmann-like Domain"/>
    <property type="match status" value="1"/>
</dbReference>
<dbReference type="InterPro" id="IPR051450">
    <property type="entry name" value="Gfo/Idh/MocA_Oxidoreductases"/>
</dbReference>
<dbReference type="Proteomes" id="UP000318538">
    <property type="component" value="Chromosome"/>
</dbReference>
<proteinExistence type="predicted"/>
<sequence length="365" mass="39260">MIKQRIAVIGAGHLGRIHAKLLGQVDGVELVGVSDPFEAARQNAAKLFSVETSADYRDLIPKIDAAVIAAPTDAHAQIATDLIAAGKHVLVEKPLTIQSADADRLVQMAAKKRVTLQVGHVERFNPAFTALGDLAVDVKYVEAVRASSFPGRCLDVGVVMDLMIHDLDLVLSMTDAPLKSVSASGMAVISDHDDLVECRLEFECGLVANLKASRVSPAPARSMQVFGANGFAEIDFGAPSLSVVRPCESVVNRSFDLAMETDNPLDYSGTLFSGKLQCETLELEPRNAILDELHDFVISIQTGISPTVDGVAGSRAVNVANRILESVQQRQWYAGAGRNETGPHAIPRERIEAVSRRIHQDRRAA</sequence>
<dbReference type="SUPFAM" id="SSF51735">
    <property type="entry name" value="NAD(P)-binding Rossmann-fold domains"/>
    <property type="match status" value="1"/>
</dbReference>
<dbReference type="Pfam" id="PF22725">
    <property type="entry name" value="GFO_IDH_MocA_C3"/>
    <property type="match status" value="1"/>
</dbReference>